<keyword evidence="7 9" id="KW-0408">Iron</keyword>
<dbReference type="EMBL" id="AP025314">
    <property type="protein sequence ID" value="BDD09541.1"/>
    <property type="molecule type" value="Genomic_DNA"/>
</dbReference>
<accession>A0AAU9CKP7</accession>
<evidence type="ECO:0000313" key="13">
    <source>
        <dbReference type="Proteomes" id="UP001348817"/>
    </source>
</evidence>
<keyword evidence="4 10" id="KW-0732">Signal</keyword>
<evidence type="ECO:0000256" key="2">
    <source>
        <dbReference type="ARBA" id="ARBA00022617"/>
    </source>
</evidence>
<dbReference type="Proteomes" id="UP001348817">
    <property type="component" value="Chromosome"/>
</dbReference>
<sequence>MRRNISVSLLGLFLMCLSACESENNNSELTPFEPNLPGNFPQEFVVPDFNPITEQSVQLGKMLYADTDLDGTGEGRSCAGCHHADKAFTSVQEGPLNVMSHMNLAWQDVFLWQGQVEGTLEDVMLFEVKDFFKADPGRITGKEKYKKLLAEVYGDSQITEKHLAYAIANYVRTLTSSDSKFDKIMRKEPGYAFTSSEANGWALFNSEEGDCFHCHGSFLFMDNDFHNTGLDDEWLGLDQGRFLVTGNASDMGKFKTPTLRNIELTAPYMHDGRFATLEEVVEFYSSGVKFTEMTDPMMSHEGGISLTEQEKKDLVAFLKTLTDESLKE</sequence>
<dbReference type="PROSITE" id="PS51007">
    <property type="entry name" value="CYTC"/>
    <property type="match status" value="1"/>
</dbReference>
<proteinExistence type="predicted"/>
<feature type="chain" id="PRO_5043583231" evidence="10">
    <location>
        <begin position="22"/>
        <end position="328"/>
    </location>
</feature>
<feature type="binding site" description="covalent" evidence="8">
    <location>
        <position position="81"/>
    </location>
    <ligand>
        <name>heme c</name>
        <dbReference type="ChEBI" id="CHEBI:61717"/>
        <label>1</label>
    </ligand>
</feature>
<feature type="binding site" description="covalent" evidence="8">
    <location>
        <position position="214"/>
    </location>
    <ligand>
        <name>heme c</name>
        <dbReference type="ChEBI" id="CHEBI:61717"/>
        <label>2</label>
    </ligand>
</feature>
<reference evidence="12 13" key="1">
    <citation type="submission" date="2021-12" db="EMBL/GenBank/DDBJ databases">
        <title>Genome sequencing of bacteria with rrn-lacking chromosome and rrn-plasmid.</title>
        <authorList>
            <person name="Anda M."/>
            <person name="Iwasaki W."/>
        </authorList>
    </citation>
    <scope>NUCLEOTIDE SEQUENCE [LARGE SCALE GENOMIC DNA]</scope>
    <source>
        <strain evidence="12 13">DSM 100852</strain>
    </source>
</reference>
<evidence type="ECO:0000256" key="10">
    <source>
        <dbReference type="SAM" id="SignalP"/>
    </source>
</evidence>
<feature type="signal peptide" evidence="10">
    <location>
        <begin position="1"/>
        <end position="21"/>
    </location>
</feature>
<dbReference type="PIRSF" id="PIRSF000294">
    <property type="entry name" value="Cytochrome-c_peroxidase"/>
    <property type="match status" value="1"/>
</dbReference>
<dbReference type="Pfam" id="PF03150">
    <property type="entry name" value="CCP_MauG"/>
    <property type="match status" value="1"/>
</dbReference>
<feature type="binding site" description="covalent" evidence="8">
    <location>
        <position position="211"/>
    </location>
    <ligand>
        <name>heme c</name>
        <dbReference type="ChEBI" id="CHEBI:61717"/>
        <label>2</label>
    </ligand>
</feature>
<evidence type="ECO:0000256" key="7">
    <source>
        <dbReference type="ARBA" id="ARBA00023004"/>
    </source>
</evidence>
<comment type="subcellular location">
    <subcellularLocation>
        <location evidence="1">Periplasm</location>
    </subcellularLocation>
</comment>
<dbReference type="GO" id="GO:0009055">
    <property type="term" value="F:electron transfer activity"/>
    <property type="evidence" value="ECO:0007669"/>
    <property type="project" value="InterPro"/>
</dbReference>
<protein>
    <submittedName>
        <fullName evidence="12">Cytochrome-c peroxidase</fullName>
    </submittedName>
</protein>
<keyword evidence="3 9" id="KW-0479">Metal-binding</keyword>
<evidence type="ECO:0000256" key="3">
    <source>
        <dbReference type="ARBA" id="ARBA00022723"/>
    </source>
</evidence>
<dbReference type="GO" id="GO:0042597">
    <property type="term" value="C:periplasmic space"/>
    <property type="evidence" value="ECO:0007669"/>
    <property type="project" value="UniProtKB-SubCell"/>
</dbReference>
<gene>
    <name evidence="12" type="ORF">FUAX_19730</name>
</gene>
<dbReference type="InterPro" id="IPR009056">
    <property type="entry name" value="Cyt_c-like_dom"/>
</dbReference>
<keyword evidence="2 8" id="KW-0349">Heme</keyword>
<evidence type="ECO:0000256" key="4">
    <source>
        <dbReference type="ARBA" id="ARBA00022729"/>
    </source>
</evidence>
<dbReference type="Pfam" id="PF00034">
    <property type="entry name" value="Cytochrom_C"/>
    <property type="match status" value="1"/>
</dbReference>
<dbReference type="InterPro" id="IPR004852">
    <property type="entry name" value="Di-haem_cyt_c_peroxidsae"/>
</dbReference>
<dbReference type="InterPro" id="IPR036909">
    <property type="entry name" value="Cyt_c-like_dom_sf"/>
</dbReference>
<keyword evidence="13" id="KW-1185">Reference proteome</keyword>
<comment type="PTM">
    <text evidence="8">Binds 2 heme groups per subunit.</text>
</comment>
<feature type="binding site" description="axial binding residue" evidence="9">
    <location>
        <position position="82"/>
    </location>
    <ligand>
        <name>heme c</name>
        <dbReference type="ChEBI" id="CHEBI:61717"/>
        <label>1</label>
    </ligand>
    <ligandPart>
        <name>Fe</name>
        <dbReference type="ChEBI" id="CHEBI:18248"/>
    </ligandPart>
</feature>
<evidence type="ECO:0000256" key="6">
    <source>
        <dbReference type="ARBA" id="ARBA00023002"/>
    </source>
</evidence>
<dbReference type="PANTHER" id="PTHR30600">
    <property type="entry name" value="CYTOCHROME C PEROXIDASE-RELATED"/>
    <property type="match status" value="1"/>
</dbReference>
<evidence type="ECO:0000259" key="11">
    <source>
        <dbReference type="PROSITE" id="PS51007"/>
    </source>
</evidence>
<dbReference type="RefSeq" id="WP_338391138.1">
    <property type="nucleotide sequence ID" value="NZ_AP025314.1"/>
</dbReference>
<evidence type="ECO:0000256" key="9">
    <source>
        <dbReference type="PIRSR" id="PIRSR000294-2"/>
    </source>
</evidence>
<evidence type="ECO:0000256" key="8">
    <source>
        <dbReference type="PIRSR" id="PIRSR000294-1"/>
    </source>
</evidence>
<keyword evidence="12" id="KW-0575">Peroxidase</keyword>
<evidence type="ECO:0000256" key="1">
    <source>
        <dbReference type="ARBA" id="ARBA00004418"/>
    </source>
</evidence>
<dbReference type="GO" id="GO:0046872">
    <property type="term" value="F:metal ion binding"/>
    <property type="evidence" value="ECO:0007669"/>
    <property type="project" value="UniProtKB-KW"/>
</dbReference>
<dbReference type="GO" id="GO:0020037">
    <property type="term" value="F:heme binding"/>
    <property type="evidence" value="ECO:0007669"/>
    <property type="project" value="InterPro"/>
</dbReference>
<dbReference type="GO" id="GO:0004130">
    <property type="term" value="F:cytochrome-c peroxidase activity"/>
    <property type="evidence" value="ECO:0007669"/>
    <property type="project" value="TreeGrafter"/>
</dbReference>
<feature type="binding site" description="axial binding residue" evidence="9">
    <location>
        <position position="215"/>
    </location>
    <ligand>
        <name>heme c</name>
        <dbReference type="ChEBI" id="CHEBI:61717"/>
        <label>2</label>
    </ligand>
    <ligandPart>
        <name>Fe</name>
        <dbReference type="ChEBI" id="CHEBI:18248"/>
    </ligandPart>
</feature>
<evidence type="ECO:0000313" key="12">
    <source>
        <dbReference type="EMBL" id="BDD09541.1"/>
    </source>
</evidence>
<comment type="cofactor">
    <cofactor evidence="8">
        <name>heme</name>
        <dbReference type="ChEBI" id="CHEBI:30413"/>
    </cofactor>
    <text evidence="8">Binds 2 heme groups.</text>
</comment>
<feature type="binding site" description="covalent" evidence="8">
    <location>
        <position position="78"/>
    </location>
    <ligand>
        <name>heme c</name>
        <dbReference type="ChEBI" id="CHEBI:61717"/>
        <label>1</label>
    </ligand>
</feature>
<evidence type="ECO:0000256" key="5">
    <source>
        <dbReference type="ARBA" id="ARBA00022764"/>
    </source>
</evidence>
<keyword evidence="5" id="KW-0574">Periplasm</keyword>
<feature type="domain" description="Cytochrome c" evidence="11">
    <location>
        <begin position="195"/>
        <end position="322"/>
    </location>
</feature>
<dbReference type="InterPro" id="IPR026259">
    <property type="entry name" value="MauG/Cytc_peroxidase"/>
</dbReference>
<keyword evidence="6" id="KW-0560">Oxidoreductase</keyword>
<dbReference type="Gene3D" id="1.10.760.10">
    <property type="entry name" value="Cytochrome c-like domain"/>
    <property type="match status" value="2"/>
</dbReference>
<dbReference type="KEGG" id="fax:FUAX_19730"/>
<dbReference type="InterPro" id="IPR051395">
    <property type="entry name" value="Cytochrome_c_Peroxidase/MauG"/>
</dbReference>
<dbReference type="SUPFAM" id="SSF46626">
    <property type="entry name" value="Cytochrome c"/>
    <property type="match status" value="2"/>
</dbReference>
<name>A0AAU9CKP7_9BACT</name>
<organism evidence="12 13">
    <name type="scientific">Fulvitalea axinellae</name>
    <dbReference type="NCBI Taxonomy" id="1182444"/>
    <lineage>
        <taxon>Bacteria</taxon>
        <taxon>Pseudomonadati</taxon>
        <taxon>Bacteroidota</taxon>
        <taxon>Cytophagia</taxon>
        <taxon>Cytophagales</taxon>
        <taxon>Persicobacteraceae</taxon>
        <taxon>Fulvitalea</taxon>
    </lineage>
</organism>
<dbReference type="AlphaFoldDB" id="A0AAU9CKP7"/>